<accession>A0A1S1HRY7</accession>
<organism evidence="4 5">
    <name type="scientific">Providencia stuartii</name>
    <dbReference type="NCBI Taxonomy" id="588"/>
    <lineage>
        <taxon>Bacteria</taxon>
        <taxon>Pseudomonadati</taxon>
        <taxon>Pseudomonadota</taxon>
        <taxon>Gammaproteobacteria</taxon>
        <taxon>Enterobacterales</taxon>
        <taxon>Morganellaceae</taxon>
        <taxon>Providencia</taxon>
    </lineage>
</organism>
<keyword evidence="5" id="KW-1185">Reference proteome</keyword>
<comment type="caution">
    <text evidence="4">The sequence shown here is derived from an EMBL/GenBank/DDBJ whole genome shotgun (WGS) entry which is preliminary data.</text>
</comment>
<name>A0A1S1HRY7_PROST</name>
<protein>
    <submittedName>
        <fullName evidence="4">Nucleoid-associated protein</fullName>
    </submittedName>
</protein>
<comment type="subcellular location">
    <subcellularLocation>
        <location evidence="1">Cytoplasm</location>
        <location evidence="1">Nucleoid</location>
    </subcellularLocation>
</comment>
<reference evidence="4 5" key="1">
    <citation type="submission" date="2016-03" db="EMBL/GenBank/DDBJ databases">
        <title>Genome sequence of Providencia stuartii strain, isolated from the salivary glands of larval Lucilia sericata.</title>
        <authorList>
            <person name="Yuan Y."/>
            <person name="Zhang Y."/>
            <person name="Fu S."/>
            <person name="Crippen T.L."/>
            <person name="Visi D."/>
            <person name="Benbow M.E."/>
            <person name="Allen M."/>
            <person name="Tomberlin J.K."/>
            <person name="Sze S.-H."/>
            <person name="Tarone A.M."/>
        </authorList>
    </citation>
    <scope>NUCLEOTIDE SEQUENCE [LARGE SCALE GENOMIC DNA]</scope>
    <source>
        <strain evidence="4 5">Crippen</strain>
    </source>
</reference>
<dbReference type="Proteomes" id="UP000179588">
    <property type="component" value="Unassembled WGS sequence"/>
</dbReference>
<dbReference type="InterPro" id="IPR007358">
    <property type="entry name" value="Nucleoid_associated_NdpA"/>
</dbReference>
<proteinExistence type="inferred from homology"/>
<dbReference type="GO" id="GO:0009295">
    <property type="term" value="C:nucleoid"/>
    <property type="evidence" value="ECO:0007669"/>
    <property type="project" value="UniProtKB-SubCell"/>
</dbReference>
<gene>
    <name evidence="4" type="ORF">A3Q29_16415</name>
</gene>
<evidence type="ECO:0000256" key="2">
    <source>
        <dbReference type="ARBA" id="ARBA00009035"/>
    </source>
</evidence>
<dbReference type="PANTHER" id="PTHR38772:SF1">
    <property type="entry name" value="NUCLEOID-ASSOCIATED PROTEIN YEJK"/>
    <property type="match status" value="1"/>
</dbReference>
<evidence type="ECO:0000256" key="1">
    <source>
        <dbReference type="ARBA" id="ARBA00004453"/>
    </source>
</evidence>
<evidence type="ECO:0000313" key="4">
    <source>
        <dbReference type="EMBL" id="OHT25015.1"/>
    </source>
</evidence>
<evidence type="ECO:0000256" key="3">
    <source>
        <dbReference type="ARBA" id="ARBA00022490"/>
    </source>
</evidence>
<dbReference type="EMBL" id="LVIE01000090">
    <property type="protein sequence ID" value="OHT25015.1"/>
    <property type="molecule type" value="Genomic_DNA"/>
</dbReference>
<dbReference type="AlphaFoldDB" id="A0A1S1HRY7"/>
<evidence type="ECO:0000313" key="5">
    <source>
        <dbReference type="Proteomes" id="UP000179588"/>
    </source>
</evidence>
<sequence length="330" mass="37301">MEIKNVVVHILNKEQHGDATQVISPTIGAITPASQRLIDAICERYSGRTGKGYGHFEGDHDNYPMERIVGDYLNAPDSFYETSVRMMNHLVDRSQQETMATGGYVLFSHIVIGQHEHILIAMVNATTGSAITDNFIIEDSVYLDIAKLRVAGRIDVTAWQNNAERYISFLKGQSSVSNYFKRFLGCNDVLIARQESEKLKNALQAFVAEQELEGEEKENFLGRAFEHLRDLSKAGEPLHLETFVNAVWPQDPDTLSAKLSSEEFELSDGFIPDGRVIRSLVSFKGKSQYWELKFDRAGINDGSVEYNEETNEIILRNISDELRQIFLDEV</sequence>
<comment type="similarity">
    <text evidence="2">Belongs to the YejK family.</text>
</comment>
<keyword evidence="3" id="KW-0963">Cytoplasm</keyword>
<dbReference type="Pfam" id="PF04245">
    <property type="entry name" value="NA37"/>
    <property type="match status" value="1"/>
</dbReference>
<dbReference type="PANTHER" id="PTHR38772">
    <property type="match status" value="1"/>
</dbReference>